<keyword evidence="3" id="KW-1185">Reference proteome</keyword>
<feature type="region of interest" description="Disordered" evidence="1">
    <location>
        <begin position="1"/>
        <end position="39"/>
    </location>
</feature>
<dbReference type="EMBL" id="AVOT02006094">
    <property type="protein sequence ID" value="MBW0480749.1"/>
    <property type="molecule type" value="Genomic_DNA"/>
</dbReference>
<protein>
    <submittedName>
        <fullName evidence="2">Uncharacterized protein</fullName>
    </submittedName>
</protein>
<dbReference type="Proteomes" id="UP000765509">
    <property type="component" value="Unassembled WGS sequence"/>
</dbReference>
<organism evidence="2 3">
    <name type="scientific">Austropuccinia psidii MF-1</name>
    <dbReference type="NCBI Taxonomy" id="1389203"/>
    <lineage>
        <taxon>Eukaryota</taxon>
        <taxon>Fungi</taxon>
        <taxon>Dikarya</taxon>
        <taxon>Basidiomycota</taxon>
        <taxon>Pucciniomycotina</taxon>
        <taxon>Pucciniomycetes</taxon>
        <taxon>Pucciniales</taxon>
        <taxon>Sphaerophragmiaceae</taxon>
        <taxon>Austropuccinia</taxon>
    </lineage>
</organism>
<feature type="compositionally biased region" description="Basic and acidic residues" evidence="1">
    <location>
        <begin position="17"/>
        <end position="39"/>
    </location>
</feature>
<evidence type="ECO:0000256" key="1">
    <source>
        <dbReference type="SAM" id="MobiDB-lite"/>
    </source>
</evidence>
<reference evidence="2" key="1">
    <citation type="submission" date="2021-03" db="EMBL/GenBank/DDBJ databases">
        <title>Draft genome sequence of rust myrtle Austropuccinia psidii MF-1, a brazilian biotype.</title>
        <authorList>
            <person name="Quecine M.C."/>
            <person name="Pachon D.M.R."/>
            <person name="Bonatelli M.L."/>
            <person name="Correr F.H."/>
            <person name="Franceschini L.M."/>
            <person name="Leite T.F."/>
            <person name="Margarido G.R.A."/>
            <person name="Almeida C.A."/>
            <person name="Ferrarezi J.A."/>
            <person name="Labate C.A."/>
        </authorList>
    </citation>
    <scope>NUCLEOTIDE SEQUENCE</scope>
    <source>
        <strain evidence="2">MF-1</strain>
    </source>
</reference>
<feature type="compositionally biased region" description="Polar residues" evidence="1">
    <location>
        <begin position="1"/>
        <end position="11"/>
    </location>
</feature>
<dbReference type="AlphaFoldDB" id="A0A9Q3C8Z6"/>
<gene>
    <name evidence="2" type="ORF">O181_020464</name>
</gene>
<sequence>MEDITTGTKISRNWHKPSIDNKTSGKEILRPNKPQDRAPLKCHASGITYHLANNCAKKTRINRIGIEKSEYTKGTIDLSVHESDSEPSEEKELPYQLSMETINLSFEVTQMHTHFPKYSEECMDLIHVKNAKIHKLKPARGNSYTSGSSCIPNVRTLLM</sequence>
<name>A0A9Q3C8Z6_9BASI</name>
<evidence type="ECO:0000313" key="2">
    <source>
        <dbReference type="EMBL" id="MBW0480749.1"/>
    </source>
</evidence>
<comment type="caution">
    <text evidence="2">The sequence shown here is derived from an EMBL/GenBank/DDBJ whole genome shotgun (WGS) entry which is preliminary data.</text>
</comment>
<accession>A0A9Q3C8Z6</accession>
<evidence type="ECO:0000313" key="3">
    <source>
        <dbReference type="Proteomes" id="UP000765509"/>
    </source>
</evidence>
<proteinExistence type="predicted"/>